<gene>
    <name evidence="4" type="primary">mltD_2</name>
    <name evidence="4" type="ORF">NCTC10529_01791</name>
</gene>
<sequence>MQYQVIYMKSIKTIAIAVSSLFVLSTSAHGKTVQPEQTGIAMMRLHNTSFSLPLSRLSSNDLWLNLRQDFRMDEVNVGLVRSHESRFLANRDYFNRTLVRSTPYMYHIVSEVQKRGMPAEIALLPFIESAYVTKARSHVGASGLWQFMPATGRHYGLEQTPLYDGRHDVFAATDAALNYLQYLYGLFGDWSLALAAYNWGEGNMSRAIRRAQSAGLAPTYENLNMPAETRNYVPKLLAVRNLVNNPQAFGLNYLLSNTNLILKR</sequence>
<organism evidence="4 5">
    <name type="scientific">Kingella kingae</name>
    <dbReference type="NCBI Taxonomy" id="504"/>
    <lineage>
        <taxon>Bacteria</taxon>
        <taxon>Pseudomonadati</taxon>
        <taxon>Pseudomonadota</taxon>
        <taxon>Betaproteobacteria</taxon>
        <taxon>Neisseriales</taxon>
        <taxon>Neisseriaceae</taxon>
        <taxon>Kingella</taxon>
    </lineage>
</organism>
<feature type="signal peptide" evidence="2">
    <location>
        <begin position="1"/>
        <end position="30"/>
    </location>
</feature>
<dbReference type="PANTHER" id="PTHR37423:SF2">
    <property type="entry name" value="MEMBRANE-BOUND LYTIC MUREIN TRANSGLYCOSYLASE C"/>
    <property type="match status" value="1"/>
</dbReference>
<dbReference type="AlphaFoldDB" id="A0AAX2J670"/>
<comment type="similarity">
    <text evidence="1">Belongs to the transglycosylase Slt family.</text>
</comment>
<dbReference type="Pfam" id="PF01464">
    <property type="entry name" value="SLT"/>
    <property type="match status" value="1"/>
</dbReference>
<name>A0AAX2J670_KINKI</name>
<evidence type="ECO:0000313" key="5">
    <source>
        <dbReference type="Proteomes" id="UP000248598"/>
    </source>
</evidence>
<feature type="domain" description="Transglycosylase SLT" evidence="3">
    <location>
        <begin position="109"/>
        <end position="214"/>
    </location>
</feature>
<dbReference type="InterPro" id="IPR008258">
    <property type="entry name" value="Transglycosylase_SLT_dom_1"/>
</dbReference>
<protein>
    <submittedName>
        <fullName evidence="4">Membrane-bound lytic murein transglycosylase D</fullName>
        <ecNumber evidence="4">4.2.2.-</ecNumber>
    </submittedName>
</protein>
<dbReference type="PANTHER" id="PTHR37423">
    <property type="entry name" value="SOLUBLE LYTIC MUREIN TRANSGLYCOSYLASE-RELATED"/>
    <property type="match status" value="1"/>
</dbReference>
<evidence type="ECO:0000259" key="3">
    <source>
        <dbReference type="Pfam" id="PF01464"/>
    </source>
</evidence>
<dbReference type="EC" id="4.2.2.-" evidence="4"/>
<keyword evidence="2" id="KW-0732">Signal</keyword>
<dbReference type="EMBL" id="LS483426">
    <property type="protein sequence ID" value="SQH25585.1"/>
    <property type="molecule type" value="Genomic_DNA"/>
</dbReference>
<dbReference type="CDD" id="cd16894">
    <property type="entry name" value="MltD-like"/>
    <property type="match status" value="1"/>
</dbReference>
<feature type="chain" id="PRO_5043813675" evidence="2">
    <location>
        <begin position="31"/>
        <end position="264"/>
    </location>
</feature>
<dbReference type="SUPFAM" id="SSF53955">
    <property type="entry name" value="Lysozyme-like"/>
    <property type="match status" value="1"/>
</dbReference>
<dbReference type="InterPro" id="IPR023346">
    <property type="entry name" value="Lysozyme-like_dom_sf"/>
</dbReference>
<reference evidence="4 5" key="1">
    <citation type="submission" date="2018-06" db="EMBL/GenBank/DDBJ databases">
        <authorList>
            <consortium name="Pathogen Informatics"/>
            <person name="Doyle S."/>
        </authorList>
    </citation>
    <scope>NUCLEOTIDE SEQUENCE [LARGE SCALE GENOMIC DNA]</scope>
    <source>
        <strain evidence="4 5">NCTC10529</strain>
    </source>
</reference>
<dbReference type="Gene3D" id="1.10.530.10">
    <property type="match status" value="1"/>
</dbReference>
<evidence type="ECO:0000313" key="4">
    <source>
        <dbReference type="EMBL" id="SQH25585.1"/>
    </source>
</evidence>
<dbReference type="Proteomes" id="UP000248598">
    <property type="component" value="Chromosome 1"/>
</dbReference>
<accession>A0AAX2J670</accession>
<dbReference type="GeneID" id="97007824"/>
<evidence type="ECO:0000256" key="1">
    <source>
        <dbReference type="ARBA" id="ARBA00007734"/>
    </source>
</evidence>
<dbReference type="RefSeq" id="WP_003786290.1">
    <property type="nucleotide sequence ID" value="NZ_CP091518.1"/>
</dbReference>
<dbReference type="GO" id="GO:0016829">
    <property type="term" value="F:lyase activity"/>
    <property type="evidence" value="ECO:0007669"/>
    <property type="project" value="UniProtKB-KW"/>
</dbReference>
<keyword evidence="4" id="KW-0456">Lyase</keyword>
<evidence type="ECO:0000256" key="2">
    <source>
        <dbReference type="SAM" id="SignalP"/>
    </source>
</evidence>
<proteinExistence type="inferred from homology"/>